<accession>A0A9W4UJP2</accession>
<feature type="transmembrane region" description="Helical" evidence="2">
    <location>
        <begin position="9"/>
        <end position="26"/>
    </location>
</feature>
<evidence type="ECO:0000313" key="3">
    <source>
        <dbReference type="EMBL" id="CAI6336924.1"/>
    </source>
</evidence>
<evidence type="ECO:0000313" key="4">
    <source>
        <dbReference type="Proteomes" id="UP001152607"/>
    </source>
</evidence>
<evidence type="ECO:0000256" key="1">
    <source>
        <dbReference type="SAM" id="MobiDB-lite"/>
    </source>
</evidence>
<dbReference type="OrthoDB" id="426718at2759"/>
<dbReference type="Proteomes" id="UP001152607">
    <property type="component" value="Unassembled WGS sequence"/>
</dbReference>
<evidence type="ECO:0000256" key="2">
    <source>
        <dbReference type="SAM" id="Phobius"/>
    </source>
</evidence>
<dbReference type="EMBL" id="CAOQHR010000007">
    <property type="protein sequence ID" value="CAI6336924.1"/>
    <property type="molecule type" value="Genomic_DNA"/>
</dbReference>
<dbReference type="AlphaFoldDB" id="A0A9W4UJP2"/>
<keyword evidence="2" id="KW-1133">Transmembrane helix</keyword>
<keyword evidence="2" id="KW-0472">Membrane</keyword>
<dbReference type="InterPro" id="IPR021838">
    <property type="entry name" value="DUF3431"/>
</dbReference>
<organism evidence="3 4">
    <name type="scientific">Periconia digitata</name>
    <dbReference type="NCBI Taxonomy" id="1303443"/>
    <lineage>
        <taxon>Eukaryota</taxon>
        <taxon>Fungi</taxon>
        <taxon>Dikarya</taxon>
        <taxon>Ascomycota</taxon>
        <taxon>Pezizomycotina</taxon>
        <taxon>Dothideomycetes</taxon>
        <taxon>Pleosporomycetidae</taxon>
        <taxon>Pleosporales</taxon>
        <taxon>Massarineae</taxon>
        <taxon>Periconiaceae</taxon>
        <taxon>Periconia</taxon>
    </lineage>
</organism>
<dbReference type="PANTHER" id="PTHR37490">
    <property type="entry name" value="EXPRESSED PROTEIN"/>
    <property type="match status" value="1"/>
</dbReference>
<keyword evidence="2" id="KW-0812">Transmembrane</keyword>
<reference evidence="3" key="1">
    <citation type="submission" date="2023-01" db="EMBL/GenBank/DDBJ databases">
        <authorList>
            <person name="Van Ghelder C."/>
            <person name="Rancurel C."/>
        </authorList>
    </citation>
    <scope>NUCLEOTIDE SEQUENCE</scope>
    <source>
        <strain evidence="3">CNCM I-4278</strain>
    </source>
</reference>
<dbReference type="Pfam" id="PF11913">
    <property type="entry name" value="DUF3431"/>
    <property type="match status" value="1"/>
</dbReference>
<feature type="region of interest" description="Disordered" evidence="1">
    <location>
        <begin position="346"/>
        <end position="372"/>
    </location>
</feature>
<gene>
    <name evidence="3" type="ORF">PDIGIT_LOCUS10030</name>
</gene>
<protein>
    <submittedName>
        <fullName evidence="3">Uncharacterized protein</fullName>
    </submittedName>
</protein>
<dbReference type="PANTHER" id="PTHR37490:SF3">
    <property type="entry name" value="DUF3431 DOMAIN CONTAINING PROTEIN"/>
    <property type="match status" value="1"/>
</dbReference>
<proteinExistence type="predicted"/>
<keyword evidence="4" id="KW-1185">Reference proteome</keyword>
<comment type="caution">
    <text evidence="3">The sequence shown here is derived from an EMBL/GenBank/DDBJ whole genome shotgun (WGS) entry which is preliminary data.</text>
</comment>
<name>A0A9W4UJP2_9PLEO</name>
<sequence length="372" mass="42830">MPWCTPRKAIPLIALSTFLVTLIIWFNRFDTPRQQLSNLSSLYHDSISSGVRRPFSPGAAKPPGSAYSRVLVIAKTSEEDVGWVRDDLPNLPTVIYQVDKANATYRVPKNKGNEAMVYLTYLIDHYDQLADTTIFIHAHSITWHNNILLDLSTPMTIQRLQDDRVWRQGFMNLRCHLEPGCPSIFLNQTTSNVGHKEKPSDEMFRPETFKELFPGHKVPPVLSEPCCAQFAVSRDRVKDNPRKTYEHLRAWLLATPLDDASSGRVFEYVWQYLFTRNAEVCPSMHACYCDGYGICFGDDIRLEEWMKTFKLKEKIDDEMSWAKRRGESPSVIQEIADRRGKLEKQLEKGKQEAYERGEKAENRASAREPLPE</sequence>